<proteinExistence type="predicted"/>
<sequence length="42" mass="5000">MQDIEPPYTEPYVRWCERSTSQLMASLLLDFIVESLGYKEPY</sequence>
<evidence type="ECO:0000313" key="1">
    <source>
        <dbReference type="EMBL" id="EHR34242.1"/>
    </source>
</evidence>
<dbReference type="EMBL" id="AGEF01000005">
    <property type="protein sequence ID" value="EHR34242.1"/>
    <property type="molecule type" value="Genomic_DNA"/>
</dbReference>
<protein>
    <submittedName>
        <fullName evidence="1">Uncharacterized protein</fullName>
    </submittedName>
</protein>
<reference evidence="1 2" key="1">
    <citation type="submission" date="2012-01" db="EMBL/GenBank/DDBJ databases">
        <title>The Genome Sequence of Dolosigranulum pigrum ATCC 51524.</title>
        <authorList>
            <consortium name="The Broad Institute Genome Sequencing Platform"/>
            <person name="Earl A."/>
            <person name="Ward D."/>
            <person name="Feldgarden M."/>
            <person name="Gevers D."/>
            <person name="Huys G."/>
            <person name="Young S.K."/>
            <person name="Zeng Q."/>
            <person name="Gargeya S."/>
            <person name="Fitzgerald M."/>
            <person name="Haas B."/>
            <person name="Abouelleil A."/>
            <person name="Alvarado L."/>
            <person name="Arachchi H.M."/>
            <person name="Berlin A."/>
            <person name="Chapman S.B."/>
            <person name="Gearin G."/>
            <person name="Goldberg J."/>
            <person name="Griggs A."/>
            <person name="Gujja S."/>
            <person name="Hansen M."/>
            <person name="Heiman D."/>
            <person name="Howarth C."/>
            <person name="Larimer J."/>
            <person name="Lui A."/>
            <person name="MacDonald P.J.P."/>
            <person name="McCowen C."/>
            <person name="Montmayeur A."/>
            <person name="Murphy C."/>
            <person name="Neiman D."/>
            <person name="Pearson M."/>
            <person name="Priest M."/>
            <person name="Roberts A."/>
            <person name="Saif S."/>
            <person name="Shea T."/>
            <person name="Sisk P."/>
            <person name="Stolte C."/>
            <person name="Sykes S."/>
            <person name="Wortman J."/>
            <person name="Nusbaum C."/>
            <person name="Birren B."/>
        </authorList>
    </citation>
    <scope>NUCLEOTIDE SEQUENCE [LARGE SCALE GENOMIC DNA]</scope>
    <source>
        <strain evidence="1 2">ATCC 51524</strain>
    </source>
</reference>
<accession>H3NDK2</accession>
<dbReference type="HOGENOM" id="CLU_3250619_0_0_9"/>
<keyword evidence="2" id="KW-1185">Reference proteome</keyword>
<comment type="caution">
    <text evidence="1">The sequence shown here is derived from an EMBL/GenBank/DDBJ whole genome shotgun (WGS) entry which is preliminary data.</text>
</comment>
<dbReference type="Proteomes" id="UP000003599">
    <property type="component" value="Unassembled WGS sequence"/>
</dbReference>
<evidence type="ECO:0000313" key="2">
    <source>
        <dbReference type="Proteomes" id="UP000003599"/>
    </source>
</evidence>
<gene>
    <name evidence="1" type="ORF">HMPREF9703_00513</name>
</gene>
<organism evidence="1 2">
    <name type="scientific">Dolosigranulum pigrum ATCC 51524</name>
    <dbReference type="NCBI Taxonomy" id="883103"/>
    <lineage>
        <taxon>Bacteria</taxon>
        <taxon>Bacillati</taxon>
        <taxon>Bacillota</taxon>
        <taxon>Bacilli</taxon>
        <taxon>Lactobacillales</taxon>
        <taxon>Carnobacteriaceae</taxon>
        <taxon>Dolosigranulum</taxon>
    </lineage>
</organism>
<dbReference type="AlphaFoldDB" id="H3NDK2"/>
<name>H3NDK2_9LACT</name>